<protein>
    <submittedName>
        <fullName evidence="4">Glucosamine-6-phosphate deaminase</fullName>
    </submittedName>
</protein>
<keyword evidence="5" id="KW-1185">Reference proteome</keyword>
<name>A0ABW0TJZ9_9BACL</name>
<dbReference type="RefSeq" id="WP_381433218.1">
    <property type="nucleotide sequence ID" value="NZ_JBHSNO010000005.1"/>
</dbReference>
<gene>
    <name evidence="4" type="ORF">ACFPRA_09395</name>
</gene>
<evidence type="ECO:0000313" key="4">
    <source>
        <dbReference type="EMBL" id="MFC5589101.1"/>
    </source>
</evidence>
<dbReference type="InterPro" id="IPR004547">
    <property type="entry name" value="Glucosamine6P_isomerase"/>
</dbReference>
<reference evidence="5" key="1">
    <citation type="journal article" date="2019" name="Int. J. Syst. Evol. Microbiol.">
        <title>The Global Catalogue of Microorganisms (GCM) 10K type strain sequencing project: providing services to taxonomists for standard genome sequencing and annotation.</title>
        <authorList>
            <consortium name="The Broad Institute Genomics Platform"/>
            <consortium name="The Broad Institute Genome Sequencing Center for Infectious Disease"/>
            <person name="Wu L."/>
            <person name="Ma J."/>
        </authorList>
    </citation>
    <scope>NUCLEOTIDE SEQUENCE [LARGE SCALE GENOMIC DNA]</scope>
    <source>
        <strain evidence="5">CGMCC 4.1434</strain>
    </source>
</reference>
<dbReference type="Proteomes" id="UP001596109">
    <property type="component" value="Unassembled WGS sequence"/>
</dbReference>
<sequence length="235" mass="26263">MENITLLNVKDQEQAAQQVCKMIQGQLDEGKLDVLGLATGSTMIPIYKKWVESELSFEKVTTFNLDEYVGLHAENKNSYAYFMQEHLFSKKKFKRSFIPNGVANNLEEECAAYEKRLREYPLDVQLLGIGENGHIAFNEPGTSFDSVTHLTTLTESTLGVNSTFFDPDETIPRTALTMGISSVLAAKKIILIAFGERKRFALEKLLEGKETVEYPVTALNGHGDVTVITDLGYLI</sequence>
<dbReference type="Pfam" id="PF01182">
    <property type="entry name" value="Glucosamine_iso"/>
    <property type="match status" value="1"/>
</dbReference>
<keyword evidence="2" id="KW-0119">Carbohydrate metabolism</keyword>
<dbReference type="PANTHER" id="PTHR11280">
    <property type="entry name" value="GLUCOSAMINE-6-PHOSPHATE ISOMERASE"/>
    <property type="match status" value="1"/>
</dbReference>
<organism evidence="4 5">
    <name type="scientific">Sporosarcina soli</name>
    <dbReference type="NCBI Taxonomy" id="334736"/>
    <lineage>
        <taxon>Bacteria</taxon>
        <taxon>Bacillati</taxon>
        <taxon>Bacillota</taxon>
        <taxon>Bacilli</taxon>
        <taxon>Bacillales</taxon>
        <taxon>Caryophanaceae</taxon>
        <taxon>Sporosarcina</taxon>
    </lineage>
</organism>
<keyword evidence="1" id="KW-0378">Hydrolase</keyword>
<comment type="caution">
    <text evidence="4">The sequence shown here is derived from an EMBL/GenBank/DDBJ whole genome shotgun (WGS) entry which is preliminary data.</text>
</comment>
<dbReference type="InterPro" id="IPR037171">
    <property type="entry name" value="NagB/RpiA_transferase-like"/>
</dbReference>
<evidence type="ECO:0000256" key="2">
    <source>
        <dbReference type="ARBA" id="ARBA00023277"/>
    </source>
</evidence>
<dbReference type="PANTHER" id="PTHR11280:SF5">
    <property type="entry name" value="GLUCOSAMINE-6-PHOSPHATE ISOMERASE"/>
    <property type="match status" value="1"/>
</dbReference>
<dbReference type="CDD" id="cd01399">
    <property type="entry name" value="GlcN6P_deaminase"/>
    <property type="match status" value="1"/>
</dbReference>
<dbReference type="EMBL" id="JBHSNO010000005">
    <property type="protein sequence ID" value="MFC5589101.1"/>
    <property type="molecule type" value="Genomic_DNA"/>
</dbReference>
<dbReference type="SUPFAM" id="SSF100950">
    <property type="entry name" value="NagB/RpiA/CoA transferase-like"/>
    <property type="match status" value="1"/>
</dbReference>
<dbReference type="InterPro" id="IPR006148">
    <property type="entry name" value="Glc/Gal-6P_isomerase"/>
</dbReference>
<feature type="domain" description="Glucosamine/galactosamine-6-phosphate isomerase" evidence="3">
    <location>
        <begin position="13"/>
        <end position="225"/>
    </location>
</feature>
<evidence type="ECO:0000256" key="1">
    <source>
        <dbReference type="ARBA" id="ARBA00022801"/>
    </source>
</evidence>
<accession>A0ABW0TJZ9</accession>
<proteinExistence type="predicted"/>
<dbReference type="Gene3D" id="3.40.50.1360">
    <property type="match status" value="1"/>
</dbReference>
<evidence type="ECO:0000313" key="5">
    <source>
        <dbReference type="Proteomes" id="UP001596109"/>
    </source>
</evidence>
<evidence type="ECO:0000259" key="3">
    <source>
        <dbReference type="Pfam" id="PF01182"/>
    </source>
</evidence>